<dbReference type="Pfam" id="PF00732">
    <property type="entry name" value="GMC_oxred_N"/>
    <property type="match status" value="1"/>
</dbReference>
<dbReference type="PANTHER" id="PTHR11552:SF147">
    <property type="entry name" value="CHOLINE DEHYDROGENASE, MITOCHONDRIAL"/>
    <property type="match status" value="1"/>
</dbReference>
<dbReference type="EMBL" id="BAAADE010000009">
    <property type="protein sequence ID" value="GAA0611965.1"/>
    <property type="molecule type" value="Genomic_DNA"/>
</dbReference>
<dbReference type="InterPro" id="IPR012132">
    <property type="entry name" value="GMC_OxRdtase"/>
</dbReference>
<proteinExistence type="inferred from homology"/>
<evidence type="ECO:0000313" key="9">
    <source>
        <dbReference type="Proteomes" id="UP001424441"/>
    </source>
</evidence>
<sequence length="553" mass="60472">MLKQVNDGAEIFDEIVTVNYVVIGSGSSGSVVAARLSEDPKVRVLLLEAGGADRSFWTRVPIGYGKTVYDPNLTWQYSTQPQAGLDGKVVQWPRGRIVGGSSAINGLVYTRGQPEDYDEWEALGNKGWAFRDVLPFFKLSEKNEMGGDAYHGADGPLTVSNLRVKNALCHEYTRSAINAGIPFNKDFNGATQEGVGPYQLTVSGRLRMSVARAYLTSAVRRRDNFDLWTHCYAERVIVKNGQCVGVAVQRDGRKILVKCEGGDVILSAGALESPALLQRSGIGASTDLHAAGIDVVHESVGVGYNLQDHLQSRVIFKCNGKDSLNDIMRNPLRIGFIGLDWILRGRGPLTSAAGQVGLFANVMEGKGRPDTQFHIMPWSAQKPGEPLHDYSGFTVSVCQLRPFSRGSLVPVRNEKGELSLRVDPCYLQDERDREILRKGMHLALNIAKERPFADRVIDEPTGFRQAEKQGQSAFDAIMHRNASTIFHPVGTCRMGNEADPASVVGADLRVHGIRNLRVVDVSVMPTLVSGNTNAPAIMIAEKAVAMIKEQCQR</sequence>
<dbReference type="SUPFAM" id="SSF54373">
    <property type="entry name" value="FAD-linked reductases, C-terminal domain"/>
    <property type="match status" value="1"/>
</dbReference>
<dbReference type="Proteomes" id="UP001424441">
    <property type="component" value="Unassembled WGS sequence"/>
</dbReference>
<dbReference type="InterPro" id="IPR036188">
    <property type="entry name" value="FAD/NAD-bd_sf"/>
</dbReference>
<keyword evidence="4 5" id="KW-0274">FAD</keyword>
<gene>
    <name evidence="8" type="ORF">GCM10008943_29310</name>
</gene>
<feature type="domain" description="Glucose-methanol-choline oxidoreductase N-terminal" evidence="6">
    <location>
        <begin position="95"/>
        <end position="118"/>
    </location>
</feature>
<evidence type="ECO:0000256" key="5">
    <source>
        <dbReference type="RuleBase" id="RU003968"/>
    </source>
</evidence>
<evidence type="ECO:0000259" key="7">
    <source>
        <dbReference type="PROSITE" id="PS00624"/>
    </source>
</evidence>
<dbReference type="PANTHER" id="PTHR11552">
    <property type="entry name" value="GLUCOSE-METHANOL-CHOLINE GMC OXIDOREDUCTASE"/>
    <property type="match status" value="1"/>
</dbReference>
<dbReference type="Gene3D" id="3.30.410.40">
    <property type="match status" value="1"/>
</dbReference>
<keyword evidence="9" id="KW-1185">Reference proteome</keyword>
<evidence type="ECO:0000256" key="1">
    <source>
        <dbReference type="ARBA" id="ARBA00001974"/>
    </source>
</evidence>
<dbReference type="PIRSF" id="PIRSF000137">
    <property type="entry name" value="Alcohol_oxidase"/>
    <property type="match status" value="1"/>
</dbReference>
<organism evidence="8 9">
    <name type="scientific">Paenochrobactrum glaciei</name>
    <dbReference type="NCBI Taxonomy" id="486407"/>
    <lineage>
        <taxon>Bacteria</taxon>
        <taxon>Pseudomonadati</taxon>
        <taxon>Pseudomonadota</taxon>
        <taxon>Alphaproteobacteria</taxon>
        <taxon>Hyphomicrobiales</taxon>
        <taxon>Brucellaceae</taxon>
        <taxon>Paenochrobactrum</taxon>
    </lineage>
</organism>
<dbReference type="SUPFAM" id="SSF51905">
    <property type="entry name" value="FAD/NAD(P)-binding domain"/>
    <property type="match status" value="1"/>
</dbReference>
<dbReference type="RefSeq" id="WP_343807115.1">
    <property type="nucleotide sequence ID" value="NZ_BAAADE010000009.1"/>
</dbReference>
<comment type="caution">
    <text evidence="8">The sequence shown here is derived from an EMBL/GenBank/DDBJ whole genome shotgun (WGS) entry which is preliminary data.</text>
</comment>
<dbReference type="Gene3D" id="3.50.50.60">
    <property type="entry name" value="FAD/NAD(P)-binding domain"/>
    <property type="match status" value="1"/>
</dbReference>
<evidence type="ECO:0000259" key="6">
    <source>
        <dbReference type="PROSITE" id="PS00623"/>
    </source>
</evidence>
<dbReference type="InterPro" id="IPR000172">
    <property type="entry name" value="GMC_OxRdtase_N"/>
</dbReference>
<dbReference type="Pfam" id="PF05199">
    <property type="entry name" value="GMC_oxred_C"/>
    <property type="match status" value="1"/>
</dbReference>
<reference evidence="8 9" key="1">
    <citation type="journal article" date="2019" name="Int. J. Syst. Evol. Microbiol.">
        <title>The Global Catalogue of Microorganisms (GCM) 10K type strain sequencing project: providing services to taxonomists for standard genome sequencing and annotation.</title>
        <authorList>
            <consortium name="The Broad Institute Genomics Platform"/>
            <consortium name="The Broad Institute Genome Sequencing Center for Infectious Disease"/>
            <person name="Wu L."/>
            <person name="Ma J."/>
        </authorList>
    </citation>
    <scope>NUCLEOTIDE SEQUENCE [LARGE SCALE GENOMIC DNA]</scope>
    <source>
        <strain evidence="8 9">JCM 15115</strain>
    </source>
</reference>
<name>A0ABN1GI13_9HYPH</name>
<keyword evidence="3 5" id="KW-0285">Flavoprotein</keyword>
<comment type="cofactor">
    <cofactor evidence="1">
        <name>FAD</name>
        <dbReference type="ChEBI" id="CHEBI:57692"/>
    </cofactor>
</comment>
<evidence type="ECO:0000256" key="4">
    <source>
        <dbReference type="ARBA" id="ARBA00022827"/>
    </source>
</evidence>
<evidence type="ECO:0000313" key="8">
    <source>
        <dbReference type="EMBL" id="GAA0611965.1"/>
    </source>
</evidence>
<dbReference type="PROSITE" id="PS00623">
    <property type="entry name" value="GMC_OXRED_1"/>
    <property type="match status" value="1"/>
</dbReference>
<protein>
    <submittedName>
        <fullName evidence="8">GMC family oxidoreductase N-terminal domain-containing protein</fullName>
    </submittedName>
</protein>
<accession>A0ABN1GI13</accession>
<dbReference type="InterPro" id="IPR007867">
    <property type="entry name" value="GMC_OxRtase_C"/>
</dbReference>
<evidence type="ECO:0000256" key="3">
    <source>
        <dbReference type="ARBA" id="ARBA00022630"/>
    </source>
</evidence>
<feature type="domain" description="Glucose-methanol-choline oxidoreductase N-terminal" evidence="7">
    <location>
        <begin position="269"/>
        <end position="283"/>
    </location>
</feature>
<comment type="similarity">
    <text evidence="2 5">Belongs to the GMC oxidoreductase family.</text>
</comment>
<dbReference type="PROSITE" id="PS00624">
    <property type="entry name" value="GMC_OXRED_2"/>
    <property type="match status" value="1"/>
</dbReference>
<evidence type="ECO:0000256" key="2">
    <source>
        <dbReference type="ARBA" id="ARBA00010790"/>
    </source>
</evidence>